<name>A0A543DVC7_9PSEU</name>
<dbReference type="EMBL" id="VFPA01000001">
    <property type="protein sequence ID" value="TQM13277.1"/>
    <property type="molecule type" value="Genomic_DNA"/>
</dbReference>
<protein>
    <submittedName>
        <fullName evidence="2">Uncharacterized protein</fullName>
    </submittedName>
</protein>
<evidence type="ECO:0000313" key="3">
    <source>
        <dbReference type="Proteomes" id="UP000315677"/>
    </source>
</evidence>
<reference evidence="2 3" key="1">
    <citation type="submission" date="2019-06" db="EMBL/GenBank/DDBJ databases">
        <title>Sequencing the genomes of 1000 actinobacteria strains.</title>
        <authorList>
            <person name="Klenk H.-P."/>
        </authorList>
    </citation>
    <scope>NUCLEOTIDE SEQUENCE [LARGE SCALE GENOMIC DNA]</scope>
    <source>
        <strain evidence="2 3">DSM 45301</strain>
    </source>
</reference>
<feature type="region of interest" description="Disordered" evidence="1">
    <location>
        <begin position="131"/>
        <end position="166"/>
    </location>
</feature>
<comment type="caution">
    <text evidence="2">The sequence shown here is derived from an EMBL/GenBank/DDBJ whole genome shotgun (WGS) entry which is preliminary data.</text>
</comment>
<keyword evidence="3" id="KW-1185">Reference proteome</keyword>
<organism evidence="2 3">
    <name type="scientific">Pseudonocardia kunmingensis</name>
    <dbReference type="NCBI Taxonomy" id="630975"/>
    <lineage>
        <taxon>Bacteria</taxon>
        <taxon>Bacillati</taxon>
        <taxon>Actinomycetota</taxon>
        <taxon>Actinomycetes</taxon>
        <taxon>Pseudonocardiales</taxon>
        <taxon>Pseudonocardiaceae</taxon>
        <taxon>Pseudonocardia</taxon>
    </lineage>
</organism>
<dbReference type="RefSeq" id="WP_142046924.1">
    <property type="nucleotide sequence ID" value="NZ_VFPA01000001.1"/>
</dbReference>
<evidence type="ECO:0000256" key="1">
    <source>
        <dbReference type="SAM" id="MobiDB-lite"/>
    </source>
</evidence>
<gene>
    <name evidence="2" type="ORF">FB558_0007</name>
</gene>
<accession>A0A543DVC7</accession>
<evidence type="ECO:0000313" key="2">
    <source>
        <dbReference type="EMBL" id="TQM13277.1"/>
    </source>
</evidence>
<dbReference type="OrthoDB" id="3577651at2"/>
<dbReference type="AlphaFoldDB" id="A0A543DVC7"/>
<proteinExistence type="predicted"/>
<sequence length="166" mass="18142">MLLYIHDRPTARVFAATWRKFGQDAMWLPRESGRPRVPPVQQVGRGSAETAVLIDARDAPPSSGQMLRPAGRHCSLRIQLERVVFDVRDIGAYASMHRAFVDAEALAGSALPAPDCASAARRAAFERAAQALPTHSRPRGADLTPRWNATPGPVRRAPRLGEAWMG</sequence>
<dbReference type="Proteomes" id="UP000315677">
    <property type="component" value="Unassembled WGS sequence"/>
</dbReference>